<dbReference type="Proteomes" id="UP000799440">
    <property type="component" value="Unassembled WGS sequence"/>
</dbReference>
<feature type="chain" id="PRO_5025516891" evidence="2">
    <location>
        <begin position="19"/>
        <end position="508"/>
    </location>
</feature>
<reference evidence="3" key="1">
    <citation type="journal article" date="2020" name="Stud. Mycol.">
        <title>101 Dothideomycetes genomes: a test case for predicting lifestyles and emergence of pathogens.</title>
        <authorList>
            <person name="Haridas S."/>
            <person name="Albert R."/>
            <person name="Binder M."/>
            <person name="Bloem J."/>
            <person name="Labutti K."/>
            <person name="Salamov A."/>
            <person name="Andreopoulos B."/>
            <person name="Baker S."/>
            <person name="Barry K."/>
            <person name="Bills G."/>
            <person name="Bluhm B."/>
            <person name="Cannon C."/>
            <person name="Castanera R."/>
            <person name="Culley D."/>
            <person name="Daum C."/>
            <person name="Ezra D."/>
            <person name="Gonzalez J."/>
            <person name="Henrissat B."/>
            <person name="Kuo A."/>
            <person name="Liang C."/>
            <person name="Lipzen A."/>
            <person name="Lutzoni F."/>
            <person name="Magnuson J."/>
            <person name="Mondo S."/>
            <person name="Nolan M."/>
            <person name="Ohm R."/>
            <person name="Pangilinan J."/>
            <person name="Park H.-J."/>
            <person name="Ramirez L."/>
            <person name="Alfaro M."/>
            <person name="Sun H."/>
            <person name="Tritt A."/>
            <person name="Yoshinaga Y."/>
            <person name="Zwiers L.-H."/>
            <person name="Turgeon B."/>
            <person name="Goodwin S."/>
            <person name="Spatafora J."/>
            <person name="Crous P."/>
            <person name="Grigoriev I."/>
        </authorList>
    </citation>
    <scope>NUCLEOTIDE SEQUENCE</scope>
    <source>
        <strain evidence="3">CBS 119925</strain>
    </source>
</reference>
<feature type="signal peptide" evidence="2">
    <location>
        <begin position="1"/>
        <end position="18"/>
    </location>
</feature>
<evidence type="ECO:0000313" key="3">
    <source>
        <dbReference type="EMBL" id="KAF2745802.1"/>
    </source>
</evidence>
<keyword evidence="4" id="KW-1185">Reference proteome</keyword>
<dbReference type="AlphaFoldDB" id="A0A6A6V572"/>
<dbReference type="EMBL" id="MU006580">
    <property type="protein sequence ID" value="KAF2745802.1"/>
    <property type="molecule type" value="Genomic_DNA"/>
</dbReference>
<organism evidence="3 4">
    <name type="scientific">Sporormia fimetaria CBS 119925</name>
    <dbReference type="NCBI Taxonomy" id="1340428"/>
    <lineage>
        <taxon>Eukaryota</taxon>
        <taxon>Fungi</taxon>
        <taxon>Dikarya</taxon>
        <taxon>Ascomycota</taxon>
        <taxon>Pezizomycotina</taxon>
        <taxon>Dothideomycetes</taxon>
        <taxon>Pleosporomycetidae</taxon>
        <taxon>Pleosporales</taxon>
        <taxon>Sporormiaceae</taxon>
        <taxon>Sporormia</taxon>
    </lineage>
</organism>
<evidence type="ECO:0000313" key="4">
    <source>
        <dbReference type="Proteomes" id="UP000799440"/>
    </source>
</evidence>
<evidence type="ECO:0000256" key="2">
    <source>
        <dbReference type="SAM" id="SignalP"/>
    </source>
</evidence>
<name>A0A6A6V572_9PLEO</name>
<sequence length="508" mass="53438">MRHNTLWCSLLWAASTCAQTTSNLSSANNPSPQPLFHAVNNSTEEHTTSSPFVSHASDLILSTTSGHTTASTTEGNEVAGTLPTAGSSTNVSATFSGCTGCVLEAINPTTVFDIGFTLWKSTLTTITVMTKTVTYMDGPRIDTIVTEYETIRAGPSPPGNRPALPTTPVFTWVPTEGTTLTLEVGPTYVAYTNLWGALDYPTFTQTSSDVFALPTCTADVRPLDITPTATQDYQFFIETYRNGLPTRNSNSAYTSLYTLPPSLIRHLSLNSAIASFYNGSNIATCTLRPTRTPQEEQPISTRVPPQFPGSTTSTYLSSTYASTSTHVTRDGCLRCSVPQLGPVTPGPAGPRPSESWNPQDLRPTNLPELIDSVINDPRFTGLPKPGELTVGKVTATADSRGRFVIGTQTLSPGGPQITVDGNTLSLGPTGTIAIVNGVTRTLANAPIITRAPVLTLDGQAISATVIGAGTTAFVFAPGQTLTHGGAVTFEGTTFSMPAGGSGKPSLHP</sequence>
<protein>
    <submittedName>
        <fullName evidence="3">Uncharacterized protein</fullName>
    </submittedName>
</protein>
<evidence type="ECO:0000256" key="1">
    <source>
        <dbReference type="SAM" id="MobiDB-lite"/>
    </source>
</evidence>
<feature type="region of interest" description="Disordered" evidence="1">
    <location>
        <begin position="23"/>
        <end position="50"/>
    </location>
</feature>
<keyword evidence="2" id="KW-0732">Signal</keyword>
<feature type="compositionally biased region" description="Polar residues" evidence="1">
    <location>
        <begin position="291"/>
        <end position="300"/>
    </location>
</feature>
<proteinExistence type="predicted"/>
<accession>A0A6A6V572</accession>
<gene>
    <name evidence="3" type="ORF">M011DRAFT_459706</name>
</gene>
<dbReference type="OrthoDB" id="3944128at2759"/>
<feature type="region of interest" description="Disordered" evidence="1">
    <location>
        <begin position="291"/>
        <end position="312"/>
    </location>
</feature>